<sequence>MFVLPVISSSTPSRMHEQSIELCDNRLSLDLGCAHEKLYLRVAFDLWMSTRKPSPRETGKMSLKAGGAETPIGWEAQLVQLRRPLVF</sequence>
<dbReference type="EMBL" id="JAZHXJ010002046">
    <property type="protein sequence ID" value="KAL1841639.1"/>
    <property type="molecule type" value="Genomic_DNA"/>
</dbReference>
<proteinExistence type="predicted"/>
<protein>
    <submittedName>
        <fullName evidence="1">Uncharacterized protein</fullName>
    </submittedName>
</protein>
<evidence type="ECO:0000313" key="2">
    <source>
        <dbReference type="Proteomes" id="UP001586593"/>
    </source>
</evidence>
<gene>
    <name evidence="1" type="ORF">VTK73DRAFT_3420</name>
</gene>
<accession>A0ABR3VIM5</accession>
<name>A0ABR3VIM5_9PEZI</name>
<dbReference type="Proteomes" id="UP001586593">
    <property type="component" value="Unassembled WGS sequence"/>
</dbReference>
<keyword evidence="2" id="KW-1185">Reference proteome</keyword>
<comment type="caution">
    <text evidence="1">The sequence shown here is derived from an EMBL/GenBank/DDBJ whole genome shotgun (WGS) entry which is preliminary data.</text>
</comment>
<reference evidence="1 2" key="1">
    <citation type="journal article" date="2024" name="Commun. Biol.">
        <title>Comparative genomic analysis of thermophilic fungi reveals convergent evolutionary adaptations and gene losses.</title>
        <authorList>
            <person name="Steindorff A.S."/>
            <person name="Aguilar-Pontes M.V."/>
            <person name="Robinson A.J."/>
            <person name="Andreopoulos B."/>
            <person name="LaButti K."/>
            <person name="Kuo A."/>
            <person name="Mondo S."/>
            <person name="Riley R."/>
            <person name="Otillar R."/>
            <person name="Haridas S."/>
            <person name="Lipzen A."/>
            <person name="Grimwood J."/>
            <person name="Schmutz J."/>
            <person name="Clum A."/>
            <person name="Reid I.D."/>
            <person name="Moisan M.C."/>
            <person name="Butler G."/>
            <person name="Nguyen T.T.M."/>
            <person name="Dewar K."/>
            <person name="Conant G."/>
            <person name="Drula E."/>
            <person name="Henrissat B."/>
            <person name="Hansel C."/>
            <person name="Singer S."/>
            <person name="Hutchinson M.I."/>
            <person name="de Vries R.P."/>
            <person name="Natvig D.O."/>
            <person name="Powell A.J."/>
            <person name="Tsang A."/>
            <person name="Grigoriev I.V."/>
        </authorList>
    </citation>
    <scope>NUCLEOTIDE SEQUENCE [LARGE SCALE GENOMIC DNA]</scope>
    <source>
        <strain evidence="1 2">ATCC 24622</strain>
    </source>
</reference>
<organism evidence="1 2">
    <name type="scientific">Phialemonium thermophilum</name>
    <dbReference type="NCBI Taxonomy" id="223376"/>
    <lineage>
        <taxon>Eukaryota</taxon>
        <taxon>Fungi</taxon>
        <taxon>Dikarya</taxon>
        <taxon>Ascomycota</taxon>
        <taxon>Pezizomycotina</taxon>
        <taxon>Sordariomycetes</taxon>
        <taxon>Sordariomycetidae</taxon>
        <taxon>Cephalothecales</taxon>
        <taxon>Cephalothecaceae</taxon>
        <taxon>Phialemonium</taxon>
    </lineage>
</organism>
<evidence type="ECO:0000313" key="1">
    <source>
        <dbReference type="EMBL" id="KAL1841639.1"/>
    </source>
</evidence>